<evidence type="ECO:0000256" key="2">
    <source>
        <dbReference type="ARBA" id="ARBA00002704"/>
    </source>
</evidence>
<evidence type="ECO:0000256" key="1">
    <source>
        <dbReference type="ARBA" id="ARBA00001043"/>
    </source>
</evidence>
<keyword evidence="6 7" id="KW-0378">Hydrolase</keyword>
<comment type="subunit">
    <text evidence="4 7">Homotetramer.</text>
</comment>
<comment type="function">
    <text evidence="2">Catalyzes the hydrolysis of 5-hydroxyisourate (HIU) to 2-oxo-4-hydroxy-4-carboxy-5-ureidoimidazoline (OHCU).</text>
</comment>
<dbReference type="Pfam" id="PF00576">
    <property type="entry name" value="Transthyretin"/>
    <property type="match status" value="1"/>
</dbReference>
<evidence type="ECO:0000313" key="8">
    <source>
        <dbReference type="EMBL" id="QDJ15579.1"/>
    </source>
</evidence>
<evidence type="ECO:0000256" key="7">
    <source>
        <dbReference type="RuleBase" id="RU361270"/>
    </source>
</evidence>
<proteinExistence type="inferred from homology"/>
<dbReference type="EC" id="3.5.2.17" evidence="7"/>
<dbReference type="Gene3D" id="2.60.40.180">
    <property type="entry name" value="Transthyretin/hydroxyisourate hydrolase domain"/>
    <property type="match status" value="1"/>
</dbReference>
<reference evidence="8" key="1">
    <citation type="submission" date="2017-06" db="EMBL/GenBank/DDBJ databases">
        <title>Genome sequencing of pathogenic and non-pathogenic strains within Bisgaard taxon 40.</title>
        <authorList>
            <person name="Ladner J.T."/>
            <person name="Lovett S.P."/>
            <person name="Koroleva G."/>
            <person name="Lorch J.M."/>
        </authorList>
    </citation>
    <scope>NUCLEOTIDE SEQUENCE</scope>
    <source>
        <strain evidence="8">27576-1-I1</strain>
    </source>
</reference>
<dbReference type="InterPro" id="IPR023419">
    <property type="entry name" value="Transthyretin_CS"/>
</dbReference>
<keyword evidence="5 7" id="KW-0659">Purine metabolism</keyword>
<dbReference type="Proteomes" id="UP000955338">
    <property type="component" value="Chromosome"/>
</dbReference>
<evidence type="ECO:0000313" key="9">
    <source>
        <dbReference type="Proteomes" id="UP000955338"/>
    </source>
</evidence>
<accession>A0A8E3MI06</accession>
<dbReference type="PANTHER" id="PTHR10395:SF7">
    <property type="entry name" value="5-HYDROXYISOURATE HYDROLASE"/>
    <property type="match status" value="1"/>
</dbReference>
<evidence type="ECO:0000256" key="4">
    <source>
        <dbReference type="ARBA" id="ARBA00011881"/>
    </source>
</evidence>
<gene>
    <name evidence="8" type="primary">uraH</name>
    <name evidence="8" type="ORF">CEP48_08525</name>
</gene>
<dbReference type="InterPro" id="IPR036817">
    <property type="entry name" value="Transthyretin/HIU_hydrolase_sf"/>
</dbReference>
<dbReference type="InterPro" id="IPR014306">
    <property type="entry name" value="Hydroxyisourate_hydrolase"/>
</dbReference>
<dbReference type="InterPro" id="IPR023418">
    <property type="entry name" value="Thyroxine_BS"/>
</dbReference>
<dbReference type="AlphaFoldDB" id="A0A8E3MI06"/>
<dbReference type="NCBIfam" id="TIGR02962">
    <property type="entry name" value="hdxy_isourate"/>
    <property type="match status" value="1"/>
</dbReference>
<evidence type="ECO:0000256" key="5">
    <source>
        <dbReference type="ARBA" id="ARBA00022631"/>
    </source>
</evidence>
<evidence type="ECO:0000256" key="3">
    <source>
        <dbReference type="ARBA" id="ARBA00009850"/>
    </source>
</evidence>
<keyword evidence="9" id="KW-1185">Reference proteome</keyword>
<dbReference type="InterPro" id="IPR023416">
    <property type="entry name" value="Transthyretin/HIU_hydrolase_d"/>
</dbReference>
<protein>
    <recommendedName>
        <fullName evidence="7">5-hydroxyisourate hydrolase</fullName>
        <shortName evidence="7">HIU hydrolase</shortName>
        <shortName evidence="7">HIUHase</shortName>
        <ecNumber evidence="7">3.5.2.17</ecNumber>
    </recommendedName>
</protein>
<comment type="catalytic activity">
    <reaction evidence="1 7">
        <text>5-hydroxyisourate + H2O = 5-hydroxy-2-oxo-4-ureido-2,5-dihydro-1H-imidazole-5-carboxylate + H(+)</text>
        <dbReference type="Rhea" id="RHEA:23736"/>
        <dbReference type="ChEBI" id="CHEBI:15377"/>
        <dbReference type="ChEBI" id="CHEBI:15378"/>
        <dbReference type="ChEBI" id="CHEBI:18072"/>
        <dbReference type="ChEBI" id="CHEBI:58639"/>
        <dbReference type="EC" id="3.5.2.17"/>
    </reaction>
</comment>
<dbReference type="SUPFAM" id="SSF49472">
    <property type="entry name" value="Transthyretin (synonym: prealbumin)"/>
    <property type="match status" value="1"/>
</dbReference>
<comment type="similarity">
    <text evidence="3 7">Belongs to the transthyretin family. 5-hydroxyisourate hydrolase subfamily.</text>
</comment>
<dbReference type="PROSITE" id="PS00769">
    <property type="entry name" value="TRANSTHYRETIN_2"/>
    <property type="match status" value="1"/>
</dbReference>
<dbReference type="GO" id="GO:0006144">
    <property type="term" value="P:purine nucleobase metabolic process"/>
    <property type="evidence" value="ECO:0007669"/>
    <property type="project" value="UniProtKB-KW"/>
</dbReference>
<evidence type="ECO:0000256" key="6">
    <source>
        <dbReference type="ARBA" id="ARBA00022801"/>
    </source>
</evidence>
<name>A0A8E3MI06_9PAST</name>
<dbReference type="EMBL" id="CP022011">
    <property type="protein sequence ID" value="QDJ15579.1"/>
    <property type="molecule type" value="Genomic_DNA"/>
</dbReference>
<organism evidence="8 9">
    <name type="scientific">Mergibacter septicus</name>
    <dbReference type="NCBI Taxonomy" id="221402"/>
    <lineage>
        <taxon>Bacteria</taxon>
        <taxon>Pseudomonadati</taxon>
        <taxon>Pseudomonadota</taxon>
        <taxon>Gammaproteobacteria</taxon>
        <taxon>Pasteurellales</taxon>
        <taxon>Pasteurellaceae</taxon>
        <taxon>Mergibacter</taxon>
    </lineage>
</organism>
<dbReference type="PANTHER" id="PTHR10395">
    <property type="entry name" value="URICASE AND TRANSTHYRETIN-RELATED"/>
    <property type="match status" value="1"/>
</dbReference>
<dbReference type="PROSITE" id="PS00768">
    <property type="entry name" value="TRANSTHYRETIN_1"/>
    <property type="match status" value="1"/>
</dbReference>
<sequence length="116" mass="13479">MPHLSTHILDLNLGKPAVNVKVELYQQQHDQGWLQLDQQLTNGEGRINRFNLSVPASLKSTLTHCYKLRFYSGEYYSPQFSFYPYIDILFQLDPTQSDYHIPLTLSPFGYSTYRGC</sequence>
<dbReference type="GO" id="GO:0033971">
    <property type="term" value="F:hydroxyisourate hydrolase activity"/>
    <property type="evidence" value="ECO:0007669"/>
    <property type="project" value="UniProtKB-EC"/>
</dbReference>